<keyword evidence="2 5" id="KW-0808">Transferase</keyword>
<dbReference type="InterPro" id="IPR050559">
    <property type="entry name" value="P-Pant_transferase_sf"/>
</dbReference>
<dbReference type="GO" id="GO:0019878">
    <property type="term" value="P:lysine biosynthetic process via aminoadipic acid"/>
    <property type="evidence" value="ECO:0007669"/>
    <property type="project" value="TreeGrafter"/>
</dbReference>
<evidence type="ECO:0000259" key="3">
    <source>
        <dbReference type="Pfam" id="PF01648"/>
    </source>
</evidence>
<dbReference type="OrthoDB" id="9808281at2"/>
<dbReference type="Pfam" id="PF22624">
    <property type="entry name" value="AASDHPPT_N"/>
    <property type="match status" value="1"/>
</dbReference>
<evidence type="ECO:0000313" key="6">
    <source>
        <dbReference type="Proteomes" id="UP000292372"/>
    </source>
</evidence>
<feature type="domain" description="4'-phosphopantetheinyl transferase" evidence="3">
    <location>
        <begin position="113"/>
        <end position="218"/>
    </location>
</feature>
<dbReference type="RefSeq" id="WP_130935363.1">
    <property type="nucleotide sequence ID" value="NZ_BMEE01000001.1"/>
</dbReference>
<gene>
    <name evidence="5" type="ORF">EYD46_01925</name>
</gene>
<dbReference type="Proteomes" id="UP000292372">
    <property type="component" value="Unassembled WGS sequence"/>
</dbReference>
<dbReference type="InterPro" id="IPR037143">
    <property type="entry name" value="4-PPantetheinyl_Trfase_dom_sf"/>
</dbReference>
<dbReference type="PANTHER" id="PTHR12215:SF10">
    <property type="entry name" value="L-AMINOADIPATE-SEMIALDEHYDE DEHYDROGENASE-PHOSPHOPANTETHEINYL TRANSFERASE"/>
    <property type="match status" value="1"/>
</dbReference>
<reference evidence="5 6" key="1">
    <citation type="journal article" date="2015" name="Int. J. Syst. Evol. Microbiol.">
        <title>Hyunsoonleella pacifica sp. nov., isolated from seawater of South Pacific Gyre.</title>
        <authorList>
            <person name="Gao X."/>
            <person name="Zhang Z."/>
            <person name="Dai X."/>
            <person name="Zhang X.H."/>
        </authorList>
    </citation>
    <scope>NUCLEOTIDE SEQUENCE [LARGE SCALE GENOMIC DNA]</scope>
    <source>
        <strain evidence="5 6">SW033</strain>
    </source>
</reference>
<dbReference type="AlphaFoldDB" id="A0A4Q9FSC0"/>
<dbReference type="PANTHER" id="PTHR12215">
    <property type="entry name" value="PHOSPHOPANTETHEINE TRANSFERASE"/>
    <property type="match status" value="1"/>
</dbReference>
<comment type="caution">
    <text evidence="5">The sequence shown here is derived from an EMBL/GenBank/DDBJ whole genome shotgun (WGS) entry which is preliminary data.</text>
</comment>
<protein>
    <submittedName>
        <fullName evidence="5">4'-phosphopantetheinyl transferase superfamily protein</fullName>
    </submittedName>
</protein>
<dbReference type="InterPro" id="IPR008278">
    <property type="entry name" value="4-PPantetheinyl_Trfase_dom"/>
</dbReference>
<dbReference type="Gene3D" id="3.90.470.20">
    <property type="entry name" value="4'-phosphopantetheinyl transferase domain"/>
    <property type="match status" value="2"/>
</dbReference>
<dbReference type="GO" id="GO:0008897">
    <property type="term" value="F:holo-[acyl-carrier-protein] synthase activity"/>
    <property type="evidence" value="ECO:0007669"/>
    <property type="project" value="InterPro"/>
</dbReference>
<keyword evidence="6" id="KW-1185">Reference proteome</keyword>
<name>A0A4Q9FSC0_9FLAO</name>
<comment type="similarity">
    <text evidence="1">Belongs to the P-Pant transferase superfamily. Gsp/Sfp/HetI/AcpT family.</text>
</comment>
<evidence type="ECO:0000256" key="2">
    <source>
        <dbReference type="ARBA" id="ARBA00022679"/>
    </source>
</evidence>
<evidence type="ECO:0000259" key="4">
    <source>
        <dbReference type="Pfam" id="PF22624"/>
    </source>
</evidence>
<organism evidence="5 6">
    <name type="scientific">Hyunsoonleella pacifica</name>
    <dbReference type="NCBI Taxonomy" id="1080224"/>
    <lineage>
        <taxon>Bacteria</taxon>
        <taxon>Pseudomonadati</taxon>
        <taxon>Bacteroidota</taxon>
        <taxon>Flavobacteriia</taxon>
        <taxon>Flavobacteriales</taxon>
        <taxon>Flavobacteriaceae</taxon>
    </lineage>
</organism>
<dbReference type="SUPFAM" id="SSF56214">
    <property type="entry name" value="4'-phosphopantetheinyl transferase"/>
    <property type="match status" value="2"/>
</dbReference>
<dbReference type="Pfam" id="PF01648">
    <property type="entry name" value="ACPS"/>
    <property type="match status" value="1"/>
</dbReference>
<feature type="domain" description="4'-phosphopantetheinyl transferase N-terminal" evidence="4">
    <location>
        <begin position="25"/>
        <end position="106"/>
    </location>
</feature>
<dbReference type="EMBL" id="SIRS01000001">
    <property type="protein sequence ID" value="TBN18847.1"/>
    <property type="molecule type" value="Genomic_DNA"/>
</dbReference>
<sequence>MSSLIIEKNSAHVWLIKKESIIKHIKYFNKLLSEDEKLKVSKFKFKKDKTTSIIARGSLRVLLSKYLNYPATDFSFSYGVYGKPLLLDNQSIKFNISHSGEIIVIAFCNLYDIGVDIEYVEKGFNVLDIVNNYFSNAEIQALHNLPESEHIEAFYRGWTRKEAFIKAKAKGLSFPLASFSVSIDSDKTTDLYETIWDKKEKELWDIIPFKTATHYKAALAVQAKINSIKYFELNSENILM</sequence>
<accession>A0A4Q9FSC0</accession>
<dbReference type="InterPro" id="IPR055066">
    <property type="entry name" value="AASDHPPT_N"/>
</dbReference>
<dbReference type="GO" id="GO:0005829">
    <property type="term" value="C:cytosol"/>
    <property type="evidence" value="ECO:0007669"/>
    <property type="project" value="TreeGrafter"/>
</dbReference>
<evidence type="ECO:0000256" key="1">
    <source>
        <dbReference type="ARBA" id="ARBA00010990"/>
    </source>
</evidence>
<evidence type="ECO:0000313" key="5">
    <source>
        <dbReference type="EMBL" id="TBN18847.1"/>
    </source>
</evidence>
<dbReference type="GO" id="GO:0000287">
    <property type="term" value="F:magnesium ion binding"/>
    <property type="evidence" value="ECO:0007669"/>
    <property type="project" value="InterPro"/>
</dbReference>
<proteinExistence type="inferred from homology"/>